<comment type="catalytic activity">
    <reaction evidence="1">
        <text>Exonucleolytic cleavage in the 3'- to 5'-direction to yield nucleoside 5'-phosphates.</text>
        <dbReference type="EC" id="3.1.13.1"/>
    </reaction>
</comment>
<evidence type="ECO:0000256" key="8">
    <source>
        <dbReference type="ARBA" id="ARBA00022884"/>
    </source>
</evidence>
<evidence type="ECO:0000259" key="9">
    <source>
        <dbReference type="PROSITE" id="PS50126"/>
    </source>
</evidence>
<keyword evidence="7" id="KW-0269">Exonuclease</keyword>
<dbReference type="Proteomes" id="UP001320119">
    <property type="component" value="Chromosome"/>
</dbReference>
<dbReference type="Pfam" id="PF17876">
    <property type="entry name" value="CSD2"/>
    <property type="match status" value="1"/>
</dbReference>
<comment type="subcellular location">
    <subcellularLocation>
        <location evidence="2">Cytoplasm</location>
    </subcellularLocation>
</comment>
<dbReference type="Pfam" id="PF08206">
    <property type="entry name" value="OB_RNB"/>
    <property type="match status" value="1"/>
</dbReference>
<dbReference type="Gene3D" id="2.40.50.140">
    <property type="entry name" value="Nucleic acid-binding proteins"/>
    <property type="match status" value="1"/>
</dbReference>
<dbReference type="PANTHER" id="PTHR23355">
    <property type="entry name" value="RIBONUCLEASE"/>
    <property type="match status" value="1"/>
</dbReference>
<dbReference type="RefSeq" id="WP_236986904.1">
    <property type="nucleotide sequence ID" value="NZ_AP023086.1"/>
</dbReference>
<dbReference type="GO" id="GO:0008859">
    <property type="term" value="F:exoribonuclease II activity"/>
    <property type="evidence" value="ECO:0007669"/>
    <property type="project" value="UniProtKB-EC"/>
</dbReference>
<organism evidence="10 11">
    <name type="scientific">Marinagarivorans cellulosilyticus</name>
    <dbReference type="NCBI Taxonomy" id="2721545"/>
    <lineage>
        <taxon>Bacteria</taxon>
        <taxon>Pseudomonadati</taxon>
        <taxon>Pseudomonadota</taxon>
        <taxon>Gammaproteobacteria</taxon>
        <taxon>Cellvibrionales</taxon>
        <taxon>Cellvibrionaceae</taxon>
        <taxon>Marinagarivorans</taxon>
    </lineage>
</organism>
<dbReference type="InterPro" id="IPR012340">
    <property type="entry name" value="NA-bd_OB-fold"/>
</dbReference>
<dbReference type="NCBIfam" id="TIGR00358">
    <property type="entry name" value="3_prime_RNase"/>
    <property type="match status" value="1"/>
</dbReference>
<evidence type="ECO:0000256" key="2">
    <source>
        <dbReference type="ARBA" id="ARBA00004496"/>
    </source>
</evidence>
<dbReference type="Pfam" id="PF00773">
    <property type="entry name" value="RNB"/>
    <property type="match status" value="1"/>
</dbReference>
<dbReference type="InterPro" id="IPR050180">
    <property type="entry name" value="RNR_Ribonuclease"/>
</dbReference>
<name>A0AAN1WGZ9_9GAMM</name>
<evidence type="ECO:0000256" key="6">
    <source>
        <dbReference type="ARBA" id="ARBA00022801"/>
    </source>
</evidence>
<evidence type="ECO:0000313" key="11">
    <source>
        <dbReference type="Proteomes" id="UP001320119"/>
    </source>
</evidence>
<evidence type="ECO:0000256" key="4">
    <source>
        <dbReference type="ARBA" id="ARBA00022490"/>
    </source>
</evidence>
<feature type="domain" description="S1 motif" evidence="9">
    <location>
        <begin position="567"/>
        <end position="644"/>
    </location>
</feature>
<dbReference type="InterPro" id="IPR040476">
    <property type="entry name" value="CSD2"/>
</dbReference>
<evidence type="ECO:0000313" key="10">
    <source>
        <dbReference type="EMBL" id="BCD97435.1"/>
    </source>
</evidence>
<gene>
    <name evidence="10" type="ORF">MARGE09_P1636</name>
</gene>
<dbReference type="GO" id="GO:0005829">
    <property type="term" value="C:cytosol"/>
    <property type="evidence" value="ECO:0007669"/>
    <property type="project" value="TreeGrafter"/>
</dbReference>
<dbReference type="EC" id="3.1.13.1" evidence="3"/>
<dbReference type="KEGG" id="marq:MARGE09_P1636"/>
<dbReference type="SMART" id="SM00955">
    <property type="entry name" value="RNB"/>
    <property type="match status" value="1"/>
</dbReference>
<accession>A0AAN1WGZ9</accession>
<dbReference type="PANTHER" id="PTHR23355:SF37">
    <property type="entry name" value="EXORIBONUCLEASE 2"/>
    <property type="match status" value="1"/>
</dbReference>
<reference evidence="10 11" key="1">
    <citation type="journal article" date="2022" name="IScience">
        <title>An ultrasensitive nanofiber-based assay for enzymatic hydrolysis and deep-sea microbial degradation of cellulose.</title>
        <authorList>
            <person name="Tsudome M."/>
            <person name="Tachioka M."/>
            <person name="Miyazaki M."/>
            <person name="Uchimura K."/>
            <person name="Tsuda M."/>
            <person name="Takaki Y."/>
            <person name="Deguchi S."/>
        </authorList>
    </citation>
    <scope>NUCLEOTIDE SEQUENCE [LARGE SCALE GENOMIC DNA]</scope>
    <source>
        <strain evidence="10 11">GE09</strain>
    </source>
</reference>
<keyword evidence="6 10" id="KW-0378">Hydrolase</keyword>
<dbReference type="Gene3D" id="2.40.50.640">
    <property type="match status" value="1"/>
</dbReference>
<dbReference type="InterPro" id="IPR004476">
    <property type="entry name" value="RNase_II/RNase_R"/>
</dbReference>
<keyword evidence="11" id="KW-1185">Reference proteome</keyword>
<dbReference type="GO" id="GO:0003723">
    <property type="term" value="F:RNA binding"/>
    <property type="evidence" value="ECO:0007669"/>
    <property type="project" value="UniProtKB-KW"/>
</dbReference>
<evidence type="ECO:0000256" key="1">
    <source>
        <dbReference type="ARBA" id="ARBA00001849"/>
    </source>
</evidence>
<dbReference type="SUPFAM" id="SSF50249">
    <property type="entry name" value="Nucleic acid-binding proteins"/>
    <property type="match status" value="3"/>
</dbReference>
<proteinExistence type="predicted"/>
<keyword evidence="5" id="KW-0540">Nuclease</keyword>
<keyword evidence="8" id="KW-0694">RNA-binding</keyword>
<dbReference type="GO" id="GO:0006402">
    <property type="term" value="P:mRNA catabolic process"/>
    <property type="evidence" value="ECO:0007669"/>
    <property type="project" value="TreeGrafter"/>
</dbReference>
<dbReference type="InterPro" id="IPR001900">
    <property type="entry name" value="RNase_II/R"/>
</dbReference>
<protein>
    <recommendedName>
        <fullName evidence="3">exoribonuclease II</fullName>
        <ecNumber evidence="3">3.1.13.1</ecNumber>
    </recommendedName>
</protein>
<keyword evidence="4" id="KW-0963">Cytoplasm</keyword>
<evidence type="ECO:0000256" key="7">
    <source>
        <dbReference type="ARBA" id="ARBA00022839"/>
    </source>
</evidence>
<dbReference type="EMBL" id="AP023086">
    <property type="protein sequence ID" value="BCD97435.1"/>
    <property type="molecule type" value="Genomic_DNA"/>
</dbReference>
<dbReference type="InterPro" id="IPR013223">
    <property type="entry name" value="RNase_B_OB_dom"/>
</dbReference>
<dbReference type="AlphaFoldDB" id="A0AAN1WGZ9"/>
<evidence type="ECO:0000256" key="3">
    <source>
        <dbReference type="ARBA" id="ARBA00012163"/>
    </source>
</evidence>
<dbReference type="PROSITE" id="PS50126">
    <property type="entry name" value="S1"/>
    <property type="match status" value="1"/>
</dbReference>
<dbReference type="InterPro" id="IPR003029">
    <property type="entry name" value="S1_domain"/>
</dbReference>
<sequence length="657" mass="72953">MFDKSTIAQLSELKTAIIASKEYGQGTVVGSNGRFGFVKLDDGRDAFLNPEKMQLVLPGDKVKVLLTKNSKDQLEAAVETLLEPAFKRFVGEYKIKGNNHFVLPDTKNFGRWIFLPPQFRAKCKDGDTVLCELIRHPFNEDGKAAAKIIANIGKESDPYFEHKLVVAKYGLFRYWPKDANEQAAACKKMAIESGDRTDFTHLPLVTIDSYSTRDMDDAVYAEKTDSGWNVTVAIADPGSFISPSSAIAKGARDYGQTVYLPGEVLPMLPDNLATEAFSLLENETRPALVCQAKVTNEGAIESFTFEKGIIRSRCKCNYPAVSQYITEGTTFSDDTEINNTITTLAEFARVRLAYREANNLVHEDQPDFDLYLDNKGKVDNIVKRERTVAHKLVEEAMLVINLCAGELLASHSAGIHTRHDGLRQDRLGEIKALLKEELSPEEFESVAESLATADGFKALVKMLRVHPTKSHIISPLKRMSANSHLSIEAKPHSNQGYAHYATVSSPLRRYADLSNHWTIAQILAGKKVQSANEKAVTRLNETLDNGRKAVRETEQWLKSQYVQAHIGEKAQGHIRIVTQQGFGVKLDDTGIEGFVQIPKSVKKAFDAKRMTLTVGETVYMLDTPIEITIAEGLPEKRRVRFEVDAINAAIEAAKTAS</sequence>
<evidence type="ECO:0000256" key="5">
    <source>
        <dbReference type="ARBA" id="ARBA00022722"/>
    </source>
</evidence>